<feature type="transmembrane region" description="Helical" evidence="1">
    <location>
        <begin position="12"/>
        <end position="31"/>
    </location>
</feature>
<name>A0A248VZK6_9BURK</name>
<dbReference type="Proteomes" id="UP000215158">
    <property type="component" value="Plasmid pBN4"/>
</dbReference>
<dbReference type="Pfam" id="PF23127">
    <property type="entry name" value="DotM_C"/>
    <property type="match status" value="1"/>
</dbReference>
<keyword evidence="1" id="KW-0472">Membrane</keyword>
<proteinExistence type="predicted"/>
<dbReference type="EMBL" id="CP022994">
    <property type="protein sequence ID" value="ASW04367.1"/>
    <property type="molecule type" value="Genomic_DNA"/>
</dbReference>
<feature type="transmembrane region" description="Helical" evidence="1">
    <location>
        <begin position="90"/>
        <end position="110"/>
    </location>
</feature>
<organism evidence="3 4">
    <name type="scientific">Paraburkholderia aromaticivorans</name>
    <dbReference type="NCBI Taxonomy" id="2026199"/>
    <lineage>
        <taxon>Bacteria</taxon>
        <taxon>Pseudomonadati</taxon>
        <taxon>Pseudomonadota</taxon>
        <taxon>Betaproteobacteria</taxon>
        <taxon>Burkholderiales</taxon>
        <taxon>Burkholderiaceae</taxon>
        <taxon>Paraburkholderia</taxon>
    </lineage>
</organism>
<keyword evidence="1" id="KW-1133">Transmembrane helix</keyword>
<keyword evidence="4" id="KW-1185">Reference proteome</keyword>
<keyword evidence="3" id="KW-0614">Plasmid</keyword>
<dbReference type="InterPro" id="IPR056464">
    <property type="entry name" value="DotM_C"/>
</dbReference>
<reference evidence="3 4" key="1">
    <citation type="submission" date="2017-08" db="EMBL/GenBank/DDBJ databases">
        <title>Identification and genetic characteristics of simultaneous BTEX- and naphthalene-degrading Paraburkholderia sp. BN5 isolated from petroleum-contaminated soil.</title>
        <authorList>
            <person name="Lee Y."/>
            <person name="Jeon C.O."/>
        </authorList>
    </citation>
    <scope>NUCLEOTIDE SEQUENCE [LARGE SCALE GENOMIC DNA]</scope>
    <source>
        <strain evidence="3 4">BN5</strain>
        <plasmid evidence="3 4">pBN4</plasmid>
    </source>
</reference>
<evidence type="ECO:0000313" key="3">
    <source>
        <dbReference type="EMBL" id="ASW04367.1"/>
    </source>
</evidence>
<evidence type="ECO:0000259" key="2">
    <source>
        <dbReference type="Pfam" id="PF23127"/>
    </source>
</evidence>
<feature type="domain" description="DotM C-terminal cytoplasmic" evidence="2">
    <location>
        <begin position="183"/>
        <end position="359"/>
    </location>
</feature>
<accession>A0A248VZK6</accession>
<evidence type="ECO:0000256" key="1">
    <source>
        <dbReference type="SAM" id="Phobius"/>
    </source>
</evidence>
<protein>
    <submittedName>
        <fullName evidence="3">Conjugal transfer protein TrbA</fullName>
    </submittedName>
</protein>
<dbReference type="AlphaFoldDB" id="A0A248VZK6"/>
<dbReference type="RefSeq" id="WP_095423993.1">
    <property type="nucleotide sequence ID" value="NZ_CP022994.1"/>
</dbReference>
<dbReference type="OrthoDB" id="5616932at2"/>
<geneLocation type="plasmid" evidence="3 4">
    <name>pBN4</name>
</geneLocation>
<sequence>MSATQGKRDDMGLVYLGMLGLAAGFCWFMWYSSHADIVYYGLKLAWYQLSALDWPFMPDAIRRWKQEVAYLAMRPATVSFDQFLSMMNRAGYLFVWIPILLAIRGIKLAVKHKANLTRRKVTVQTLPWIMSNHSPAIIPSLYYGDKDTLLLNVDPEEHRSSINPEEWVEQHGLLVNGVLDRERCRALFVADLGQPVKSLDEMKPQEKALFAIFGTRLLADGKDGGKAQDLLDALNRSCHKHTWNGKKGYPDLSIANKPFAKYAQHPEAQRWLEKHPYPRTLLHAMHKAAQGSGKLPSSHFRWLKGMDRGLWYTLNTTGRKTPFLESAAVFTQTLWEDFAFDSGYRLTEPHVDDAVDGVEAYLIKVGLMAPRKNKE</sequence>
<evidence type="ECO:0000313" key="4">
    <source>
        <dbReference type="Proteomes" id="UP000215158"/>
    </source>
</evidence>
<dbReference type="KEGG" id="parb:CJU94_40215"/>
<gene>
    <name evidence="3" type="ORF">CJU94_40215</name>
</gene>
<keyword evidence="1" id="KW-0812">Transmembrane</keyword>